<dbReference type="Pfam" id="PF12450">
    <property type="entry name" value="vWF_A"/>
    <property type="match status" value="1"/>
</dbReference>
<evidence type="ECO:0000259" key="2">
    <source>
        <dbReference type="PROSITE" id="PS50234"/>
    </source>
</evidence>
<evidence type="ECO:0000313" key="3">
    <source>
        <dbReference type="EMBL" id="MBC6993356.1"/>
    </source>
</evidence>
<protein>
    <submittedName>
        <fullName evidence="3">VWA domain-containing protein</fullName>
    </submittedName>
</protein>
<dbReference type="Pfam" id="PF12034">
    <property type="entry name" value="YfbK_C"/>
    <property type="match status" value="1"/>
</dbReference>
<proteinExistence type="predicted"/>
<dbReference type="Gene3D" id="3.40.50.410">
    <property type="entry name" value="von Willebrand factor, type A domain"/>
    <property type="match status" value="1"/>
</dbReference>
<dbReference type="InterPro" id="IPR051266">
    <property type="entry name" value="CLCR"/>
</dbReference>
<evidence type="ECO:0000313" key="4">
    <source>
        <dbReference type="Proteomes" id="UP000650081"/>
    </source>
</evidence>
<dbReference type="EMBL" id="JACSIT010000065">
    <property type="protein sequence ID" value="MBC6993356.1"/>
    <property type="molecule type" value="Genomic_DNA"/>
</dbReference>
<name>A0A923T796_9BACT</name>
<dbReference type="Pfam" id="PF00092">
    <property type="entry name" value="VWA"/>
    <property type="match status" value="1"/>
</dbReference>
<feature type="signal peptide" evidence="1">
    <location>
        <begin position="1"/>
        <end position="23"/>
    </location>
</feature>
<reference evidence="3" key="1">
    <citation type="submission" date="2020-08" db="EMBL/GenBank/DDBJ databases">
        <title>Lewinella bacteria from marine environments.</title>
        <authorList>
            <person name="Zhong Y."/>
        </authorList>
    </citation>
    <scope>NUCLEOTIDE SEQUENCE</scope>
    <source>
        <strain evidence="3">KCTC 42187</strain>
    </source>
</reference>
<dbReference type="PANTHER" id="PTHR10579">
    <property type="entry name" value="CALCIUM-ACTIVATED CHLORIDE CHANNEL REGULATOR"/>
    <property type="match status" value="1"/>
</dbReference>
<dbReference type="PANTHER" id="PTHR10579:SF43">
    <property type="entry name" value="ZINC FINGER (C3HC4-TYPE RING FINGER) FAMILY PROTEIN"/>
    <property type="match status" value="1"/>
</dbReference>
<dbReference type="InterPro" id="IPR022156">
    <property type="entry name" value="Uncharacterised_YfbK_N"/>
</dbReference>
<dbReference type="Proteomes" id="UP000650081">
    <property type="component" value="Unassembled WGS sequence"/>
</dbReference>
<dbReference type="AlphaFoldDB" id="A0A923T796"/>
<keyword evidence="4" id="KW-1185">Reference proteome</keyword>
<dbReference type="SUPFAM" id="SSF53300">
    <property type="entry name" value="vWA-like"/>
    <property type="match status" value="1"/>
</dbReference>
<dbReference type="PROSITE" id="PS50234">
    <property type="entry name" value="VWFA"/>
    <property type="match status" value="1"/>
</dbReference>
<dbReference type="InterPro" id="IPR021908">
    <property type="entry name" value="YfbK_C"/>
</dbReference>
<gene>
    <name evidence="3" type="ORF">H9S92_04225</name>
</gene>
<dbReference type="SMART" id="SM00327">
    <property type="entry name" value="VWA"/>
    <property type="match status" value="1"/>
</dbReference>
<accession>A0A923T796</accession>
<dbReference type="InterPro" id="IPR036465">
    <property type="entry name" value="vWFA_dom_sf"/>
</dbReference>
<dbReference type="RefSeq" id="WP_187465470.1">
    <property type="nucleotide sequence ID" value="NZ_JACSIT010000065.1"/>
</dbReference>
<dbReference type="InterPro" id="IPR002035">
    <property type="entry name" value="VWF_A"/>
</dbReference>
<comment type="caution">
    <text evidence="3">The sequence shown here is derived from an EMBL/GenBank/DDBJ whole genome shotgun (WGS) entry which is preliminary data.</text>
</comment>
<sequence>MKLIRLSLAILALGLLHSCGYHEDFAPRGFSDIGLSGDTYLEVGENPFLQVAEQPVSTFSVDADGASYANVRRFIQQDNQLPPVGAVRTEELINYFDLDYEFSDPTHPIALHGEVSQCPWNPSNKLMRIGIKGKPIPENERPAANFVFLIDVSGSMGSEDKLELLKSGFKLFVDELQATDRVAIVTYAGSAGVVLESTPGSDQATIKRAIDALGSGGSTAGAEGIITAYAIAQEHFIVGGNNRIVVGTDGDFNVGPSSQEELVALIEEKRESGIFLTVLGVGRGNLNDAALEQIANNGNGTYEYIDNIEQLRKVFIYEYNKFFTVAKDVKVQVVFNPENVTAYRLIGYENRLLSEEDFEDDSADAGEIGADQNVTALYEIVPKANPEFKTVPTFTIDFRYKQAAADNSVLLDLQVFDEGKSFDESTDFMKFTASVASFSMLITDSQYKGASTYDQVLHWIGATNLNDEHRFKAEFRSIVEKAKRLE</sequence>
<organism evidence="3 4">
    <name type="scientific">Neolewinella lacunae</name>
    <dbReference type="NCBI Taxonomy" id="1517758"/>
    <lineage>
        <taxon>Bacteria</taxon>
        <taxon>Pseudomonadati</taxon>
        <taxon>Bacteroidota</taxon>
        <taxon>Saprospiria</taxon>
        <taxon>Saprospirales</taxon>
        <taxon>Lewinellaceae</taxon>
        <taxon>Neolewinella</taxon>
    </lineage>
</organism>
<evidence type="ECO:0000256" key="1">
    <source>
        <dbReference type="SAM" id="SignalP"/>
    </source>
</evidence>
<dbReference type="CDD" id="cd01465">
    <property type="entry name" value="vWA_subgroup"/>
    <property type="match status" value="1"/>
</dbReference>
<feature type="chain" id="PRO_5036689834" evidence="1">
    <location>
        <begin position="24"/>
        <end position="486"/>
    </location>
</feature>
<feature type="domain" description="VWFA" evidence="2">
    <location>
        <begin position="145"/>
        <end position="319"/>
    </location>
</feature>
<keyword evidence="1" id="KW-0732">Signal</keyword>